<feature type="region of interest" description="Disordered" evidence="1">
    <location>
        <begin position="103"/>
        <end position="131"/>
    </location>
</feature>
<comment type="caution">
    <text evidence="2">The sequence shown here is derived from an EMBL/GenBank/DDBJ whole genome shotgun (WGS) entry which is preliminary data.</text>
</comment>
<proteinExistence type="predicted"/>
<evidence type="ECO:0000313" key="3">
    <source>
        <dbReference type="Proteomes" id="UP000037510"/>
    </source>
</evidence>
<dbReference type="Proteomes" id="UP000037510">
    <property type="component" value="Unassembled WGS sequence"/>
</dbReference>
<dbReference type="AlphaFoldDB" id="A0A0L7LD37"/>
<dbReference type="EMBL" id="JTDY01001704">
    <property type="protein sequence ID" value="KOB73111.1"/>
    <property type="molecule type" value="Genomic_DNA"/>
</dbReference>
<reference evidence="2 3" key="1">
    <citation type="journal article" date="2015" name="Genome Biol. Evol.">
        <title>The genome of winter moth (Operophtera brumata) provides a genomic perspective on sexual dimorphism and phenology.</title>
        <authorList>
            <person name="Derks M.F."/>
            <person name="Smit S."/>
            <person name="Salis L."/>
            <person name="Schijlen E."/>
            <person name="Bossers A."/>
            <person name="Mateman C."/>
            <person name="Pijl A.S."/>
            <person name="de Ridder D."/>
            <person name="Groenen M.A."/>
            <person name="Visser M.E."/>
            <person name="Megens H.J."/>
        </authorList>
    </citation>
    <scope>NUCLEOTIDE SEQUENCE [LARGE SCALE GENOMIC DNA]</scope>
    <source>
        <strain evidence="2">WM2013NL</strain>
        <tissue evidence="2">Head and thorax</tissue>
    </source>
</reference>
<sequence>MAQRDSSPFYYRENAYLKRMPDDVSGGKLRLLALKKAPLKPMWTQLCVHNGRTPYLEQYRDPASARAHRPAWRASLVTARHVTASVTPRDTECDFLIDTHHGPHTAQQAARAQDSASLREQSPPETPHEIDISTWDDLSLPSTSQAPTSVAKICGQNICLDDSIFRRGGVGGEESGGEFDSDGGNRPSNITVIQVCNKEAPHTAIPVIGLETDIFDFQFKTTPTTQNPDFINIVNTETVHDYGTVFTDNESNYGHLSLTTTVSLTGDVRAKDNEDLYERLCMASTKPSPLPVRSTLISANSTPISANSTLISTNSTQIFTHSTPISANSTPISTHSTPISTHSTPISTHSTPISANSTPISVSSTTISSTSNVTEINCNRHVNSVSVSNVDSNARSVQSNIVRTPSQNAYDAPTRPERRLRGLGHGRTADSPGRNTDCHDRLRWLGHGRTADSPGRNTDCHDRYKAGQ</sequence>
<protein>
    <submittedName>
        <fullName evidence="2">Outer membrane protein</fullName>
    </submittedName>
</protein>
<name>A0A0L7LD37_OPEBR</name>
<feature type="region of interest" description="Disordered" evidence="1">
    <location>
        <begin position="405"/>
        <end position="468"/>
    </location>
</feature>
<accession>A0A0L7LD37</accession>
<feature type="compositionally biased region" description="Basic and acidic residues" evidence="1">
    <location>
        <begin position="458"/>
        <end position="468"/>
    </location>
</feature>
<evidence type="ECO:0000313" key="2">
    <source>
        <dbReference type="EMBL" id="KOB73111.1"/>
    </source>
</evidence>
<feature type="compositionally biased region" description="Low complexity" evidence="1">
    <location>
        <begin position="329"/>
        <end position="365"/>
    </location>
</feature>
<organism evidence="2 3">
    <name type="scientific">Operophtera brumata</name>
    <name type="common">Winter moth</name>
    <name type="synonym">Phalaena brumata</name>
    <dbReference type="NCBI Taxonomy" id="104452"/>
    <lineage>
        <taxon>Eukaryota</taxon>
        <taxon>Metazoa</taxon>
        <taxon>Ecdysozoa</taxon>
        <taxon>Arthropoda</taxon>
        <taxon>Hexapoda</taxon>
        <taxon>Insecta</taxon>
        <taxon>Pterygota</taxon>
        <taxon>Neoptera</taxon>
        <taxon>Endopterygota</taxon>
        <taxon>Lepidoptera</taxon>
        <taxon>Glossata</taxon>
        <taxon>Ditrysia</taxon>
        <taxon>Geometroidea</taxon>
        <taxon>Geometridae</taxon>
        <taxon>Larentiinae</taxon>
        <taxon>Operophtera</taxon>
    </lineage>
</organism>
<feature type="region of interest" description="Disordered" evidence="1">
    <location>
        <begin position="327"/>
        <end position="365"/>
    </location>
</feature>
<gene>
    <name evidence="2" type="ORF">OBRU01_11239</name>
</gene>
<evidence type="ECO:0000256" key="1">
    <source>
        <dbReference type="SAM" id="MobiDB-lite"/>
    </source>
</evidence>
<keyword evidence="3" id="KW-1185">Reference proteome</keyword>